<organism evidence="2 3">
    <name type="scientific">Paenibacillus contaminans</name>
    <dbReference type="NCBI Taxonomy" id="450362"/>
    <lineage>
        <taxon>Bacteria</taxon>
        <taxon>Bacillati</taxon>
        <taxon>Bacillota</taxon>
        <taxon>Bacilli</taxon>
        <taxon>Bacillales</taxon>
        <taxon>Paenibacillaceae</taxon>
        <taxon>Paenibacillus</taxon>
    </lineage>
</organism>
<proteinExistence type="predicted"/>
<evidence type="ECO:0000313" key="3">
    <source>
        <dbReference type="Proteomes" id="UP000250369"/>
    </source>
</evidence>
<feature type="transmembrane region" description="Helical" evidence="1">
    <location>
        <begin position="7"/>
        <end position="31"/>
    </location>
</feature>
<protein>
    <submittedName>
        <fullName evidence="2">Uncharacterized protein</fullName>
    </submittedName>
</protein>
<keyword evidence="1" id="KW-0472">Membrane</keyword>
<evidence type="ECO:0000256" key="1">
    <source>
        <dbReference type="SAM" id="Phobius"/>
    </source>
</evidence>
<keyword evidence="3" id="KW-1185">Reference proteome</keyword>
<dbReference type="Proteomes" id="UP000250369">
    <property type="component" value="Unassembled WGS sequence"/>
</dbReference>
<evidence type="ECO:0000313" key="2">
    <source>
        <dbReference type="EMBL" id="RAV20701.1"/>
    </source>
</evidence>
<name>A0A329ML99_9BACL</name>
<sequence length="67" mass="7255">MRVLKLIALTLIGGYLFGIMLSEVIGIIGYVVFDQKIGIKFLGFITAIVSVAAAVVWDRKQAKKASV</sequence>
<dbReference type="EMBL" id="QMFB01000007">
    <property type="protein sequence ID" value="RAV20701.1"/>
    <property type="molecule type" value="Genomic_DNA"/>
</dbReference>
<gene>
    <name evidence="2" type="ORF">DQG23_14430</name>
</gene>
<feature type="transmembrane region" description="Helical" evidence="1">
    <location>
        <begin position="37"/>
        <end position="57"/>
    </location>
</feature>
<reference evidence="2 3" key="1">
    <citation type="journal article" date="2009" name="Int. J. Syst. Evol. Microbiol.">
        <title>Paenibacillus contaminans sp. nov., isolated from a contaminated laboratory plate.</title>
        <authorList>
            <person name="Chou J.H."/>
            <person name="Lee J.H."/>
            <person name="Lin M.C."/>
            <person name="Chang P.S."/>
            <person name="Arun A.B."/>
            <person name="Young C.C."/>
            <person name="Chen W.M."/>
        </authorList>
    </citation>
    <scope>NUCLEOTIDE SEQUENCE [LARGE SCALE GENOMIC DNA]</scope>
    <source>
        <strain evidence="2 3">CKOBP-6</strain>
    </source>
</reference>
<keyword evidence="1" id="KW-0812">Transmembrane</keyword>
<dbReference type="Pfam" id="PF19382">
    <property type="entry name" value="DUF5957"/>
    <property type="match status" value="1"/>
</dbReference>
<dbReference type="RefSeq" id="WP_113031559.1">
    <property type="nucleotide sequence ID" value="NZ_QMFB01000007.1"/>
</dbReference>
<accession>A0A329ML99</accession>
<comment type="caution">
    <text evidence="2">The sequence shown here is derived from an EMBL/GenBank/DDBJ whole genome shotgun (WGS) entry which is preliminary data.</text>
</comment>
<dbReference type="AlphaFoldDB" id="A0A329ML99"/>
<dbReference type="OrthoDB" id="2941941at2"/>
<keyword evidence="1" id="KW-1133">Transmembrane helix</keyword>
<dbReference type="InterPro" id="IPR046001">
    <property type="entry name" value="DUF5957"/>
</dbReference>